<evidence type="ECO:0000313" key="2">
    <source>
        <dbReference type="EMBL" id="JAP97780.1"/>
    </source>
</evidence>
<proteinExistence type="predicted"/>
<evidence type="ECO:0000256" key="1">
    <source>
        <dbReference type="SAM" id="SignalP"/>
    </source>
</evidence>
<sequence length="220" mass="24643">FPFLFIYFIYFYLLWWHTCDTGCGGGRLWSPATGAHEGSWGLSNRYGHPPPLILCNIAGGAQRVLRQQAHSALWHWGAADRLPKTNKQYVDGSPQVLWEPGFKTGSSLLRGFCTVPTKTVCDPVDMDIHTYTEVLVPSGLQTQVGHLGTHAADSEQFLQRIRYIVAVLFVAQFRGFAYGVRLGVVKTDATDALVHAFLGILHLSQWCESTWQFLLLLYCP</sequence>
<organism evidence="2">
    <name type="scientific">Lygus hesperus</name>
    <name type="common">Western plant bug</name>
    <dbReference type="NCBI Taxonomy" id="30085"/>
    <lineage>
        <taxon>Eukaryota</taxon>
        <taxon>Metazoa</taxon>
        <taxon>Ecdysozoa</taxon>
        <taxon>Arthropoda</taxon>
        <taxon>Hexapoda</taxon>
        <taxon>Insecta</taxon>
        <taxon>Pterygota</taxon>
        <taxon>Neoptera</taxon>
        <taxon>Paraneoptera</taxon>
        <taxon>Hemiptera</taxon>
        <taxon>Heteroptera</taxon>
        <taxon>Panheteroptera</taxon>
        <taxon>Cimicomorpha</taxon>
        <taxon>Miridae</taxon>
        <taxon>Mirini</taxon>
        <taxon>Lygus</taxon>
    </lineage>
</organism>
<protein>
    <submittedName>
        <fullName evidence="2">Uncharacterized protein</fullName>
    </submittedName>
</protein>
<gene>
    <name evidence="2" type="ORF">g.10771</name>
</gene>
<feature type="signal peptide" evidence="1">
    <location>
        <begin position="1"/>
        <end position="21"/>
    </location>
</feature>
<accession>A0A146KMK5</accession>
<keyword evidence="1" id="KW-0732">Signal</keyword>
<dbReference type="EMBL" id="GDHC01020848">
    <property type="protein sequence ID" value="JAP97780.1"/>
    <property type="molecule type" value="Transcribed_RNA"/>
</dbReference>
<feature type="non-terminal residue" evidence="2">
    <location>
        <position position="1"/>
    </location>
</feature>
<reference evidence="2" key="1">
    <citation type="journal article" date="2016" name="Gigascience">
        <title>De novo construction of an expanded transcriptome assembly for the western tarnished plant bug, Lygus hesperus.</title>
        <authorList>
            <person name="Tassone E.E."/>
            <person name="Geib S.M."/>
            <person name="Hall B."/>
            <person name="Fabrick J.A."/>
            <person name="Brent C.S."/>
            <person name="Hull J.J."/>
        </authorList>
    </citation>
    <scope>NUCLEOTIDE SEQUENCE</scope>
</reference>
<feature type="chain" id="PRO_5007526637" evidence="1">
    <location>
        <begin position="22"/>
        <end position="220"/>
    </location>
</feature>
<name>A0A146KMK5_LYGHE</name>
<dbReference type="AlphaFoldDB" id="A0A146KMK5"/>